<dbReference type="AlphaFoldDB" id="A0A6I9SQ93"/>
<dbReference type="GO" id="GO:0030003">
    <property type="term" value="P:intracellular monoatomic cation homeostasis"/>
    <property type="evidence" value="ECO:0007669"/>
    <property type="project" value="TreeGrafter"/>
</dbReference>
<accession>A0A6I9SQ93</accession>
<keyword evidence="3" id="KW-1185">Reference proteome</keyword>
<organism evidence="3 4">
    <name type="scientific">Sesamum indicum</name>
    <name type="common">Oriental sesame</name>
    <name type="synonym">Sesamum orientale</name>
    <dbReference type="NCBI Taxonomy" id="4182"/>
    <lineage>
        <taxon>Eukaryota</taxon>
        <taxon>Viridiplantae</taxon>
        <taxon>Streptophyta</taxon>
        <taxon>Embryophyta</taxon>
        <taxon>Tracheophyta</taxon>
        <taxon>Spermatophyta</taxon>
        <taxon>Magnoliopsida</taxon>
        <taxon>eudicotyledons</taxon>
        <taxon>Gunneridae</taxon>
        <taxon>Pentapetalae</taxon>
        <taxon>asterids</taxon>
        <taxon>lamiids</taxon>
        <taxon>Lamiales</taxon>
        <taxon>Pedaliaceae</taxon>
        <taxon>Sesamum</taxon>
    </lineage>
</organism>
<reference evidence="4" key="1">
    <citation type="submission" date="2025-08" db="UniProtKB">
        <authorList>
            <consortium name="RefSeq"/>
        </authorList>
    </citation>
    <scope>IDENTIFICATION</scope>
</reference>
<protein>
    <submittedName>
        <fullName evidence="4">Uncharacterized protein LOC105157667 isoform X1</fullName>
    </submittedName>
</protein>
<dbReference type="KEGG" id="sind:105157667"/>
<evidence type="ECO:0000256" key="1">
    <source>
        <dbReference type="SAM" id="MobiDB-lite"/>
    </source>
</evidence>
<proteinExistence type="predicted"/>
<feature type="compositionally biased region" description="Polar residues" evidence="1">
    <location>
        <begin position="552"/>
        <end position="565"/>
    </location>
</feature>
<name>A0A6I9SQ93_SESIN</name>
<dbReference type="GeneID" id="105157667"/>
<dbReference type="Proteomes" id="UP000504604">
    <property type="component" value="Linkage group LG3"/>
</dbReference>
<evidence type="ECO:0000256" key="2">
    <source>
        <dbReference type="SAM" id="Phobius"/>
    </source>
</evidence>
<feature type="region of interest" description="Disordered" evidence="1">
    <location>
        <begin position="543"/>
        <end position="565"/>
    </location>
</feature>
<dbReference type="PANTHER" id="PTHR14009:SF34">
    <property type="entry name" value="LETM1 RBD DOMAIN-CONTAINING PROTEIN"/>
    <property type="match status" value="1"/>
</dbReference>
<gene>
    <name evidence="4" type="primary">LOC105157667</name>
</gene>
<keyword evidence="2" id="KW-0472">Membrane</keyword>
<feature type="transmembrane region" description="Helical" evidence="2">
    <location>
        <begin position="641"/>
        <end position="667"/>
    </location>
</feature>
<dbReference type="PANTHER" id="PTHR14009">
    <property type="entry name" value="LEUCINE ZIPPER-EF-HAND CONTAINING TRANSMEMBRANE PROTEIN"/>
    <property type="match status" value="1"/>
</dbReference>
<sequence>MASYFSLRSSNFCNPKAVLSEDRLSFKTISPSKINVSEQERRRLAKNALTKQFLLIHASASQISLSKWIPPGALSSTATNADSGESISDNEYSLGKSQHKQMEFNRVNHLVRVLHETARSFSVGIETLDLARTGPAVAMAWNGVDVHAWHKHIAYQVAAYALLKAAIEVELFLSHNRCNNPSPVQKILSPNTDFLRDHIESQLTARNPKLVQWFQIVELPRVAEVFMPLFKKWSVEYAGSGVAGTIMAITCCAAIGKLGSGRISCSFFSNSIEDAMIELMNMAQNQVTVDKLHHLATEAGFEEDFLSHFGSKVLPSKTIEDIEFWIGLVQEKLSAAFRRESVIKARDDLSDKVQENSLATLALFAYLGRESRLFLSRHNIKEIDEQIQDFLSYLECGILFIYPEFSTLSVYQLLMEVIIDEIGWLDFFAAYNCQLCQERRRSKYHPIQAEKEIIFYTVFTVCYDVISGFAHYSNSTQQTLDPDLLEFLLQRACYQRVWKTTGPLMIEQGKLGLLDAMSDKLAKFRRIRTCLWFDAQQRPDELRSREKHRQASLETQATSSSGTQAETMVDLDHTAASKSVQQNFLKKSAMKLVAASVDVGIGTQLLFVDISDTLRFMVKKLCGDKVTKRETRKMRRTLSDIATLIPITILMLLPVSAVGHAAMFAAIKRYMPYLIPSPYSEERLNLAKQLKRTKKMEVQRIHVADATSKLV</sequence>
<evidence type="ECO:0000313" key="3">
    <source>
        <dbReference type="Proteomes" id="UP000504604"/>
    </source>
</evidence>
<dbReference type="InterPro" id="IPR044202">
    <property type="entry name" value="LETM1/MDM38-like"/>
</dbReference>
<keyword evidence="2" id="KW-0812">Transmembrane</keyword>
<dbReference type="OrthoDB" id="275278at2759"/>
<dbReference type="InParanoid" id="A0A6I9SQ93"/>
<dbReference type="RefSeq" id="XP_011072402.1">
    <property type="nucleotide sequence ID" value="XM_011074100.2"/>
</dbReference>
<keyword evidence="2" id="KW-1133">Transmembrane helix</keyword>
<evidence type="ECO:0000313" key="4">
    <source>
        <dbReference type="RefSeq" id="XP_011072402.1"/>
    </source>
</evidence>
<dbReference type="GO" id="GO:0005743">
    <property type="term" value="C:mitochondrial inner membrane"/>
    <property type="evidence" value="ECO:0007669"/>
    <property type="project" value="InterPro"/>
</dbReference>